<evidence type="ECO:0000313" key="2">
    <source>
        <dbReference type="Proteomes" id="UP000636960"/>
    </source>
</evidence>
<proteinExistence type="predicted"/>
<keyword evidence="2" id="KW-1185">Reference proteome</keyword>
<gene>
    <name evidence="1" type="ORF">Ari01nite_23620</name>
</gene>
<organism evidence="1 2">
    <name type="scientific">Paractinoplanes rishiriensis</name>
    <dbReference type="NCBI Taxonomy" id="1050105"/>
    <lineage>
        <taxon>Bacteria</taxon>
        <taxon>Bacillati</taxon>
        <taxon>Actinomycetota</taxon>
        <taxon>Actinomycetes</taxon>
        <taxon>Micromonosporales</taxon>
        <taxon>Micromonosporaceae</taxon>
        <taxon>Paractinoplanes</taxon>
    </lineage>
</organism>
<evidence type="ECO:0000313" key="1">
    <source>
        <dbReference type="EMBL" id="GIE94897.1"/>
    </source>
</evidence>
<dbReference type="EMBL" id="BOMV01000021">
    <property type="protein sequence ID" value="GIE94897.1"/>
    <property type="molecule type" value="Genomic_DNA"/>
</dbReference>
<reference evidence="1" key="1">
    <citation type="submission" date="2021-01" db="EMBL/GenBank/DDBJ databases">
        <title>Whole genome shotgun sequence of Actinoplanes rishiriensis NBRC 108556.</title>
        <authorList>
            <person name="Komaki H."/>
            <person name="Tamura T."/>
        </authorList>
    </citation>
    <scope>NUCLEOTIDE SEQUENCE</scope>
    <source>
        <strain evidence="1">NBRC 108556</strain>
    </source>
</reference>
<dbReference type="Proteomes" id="UP000636960">
    <property type="component" value="Unassembled WGS sequence"/>
</dbReference>
<dbReference type="AlphaFoldDB" id="A0A919N0B5"/>
<accession>A0A919N0B5</accession>
<name>A0A919N0B5_9ACTN</name>
<protein>
    <submittedName>
        <fullName evidence="1">Uncharacterized protein</fullName>
    </submittedName>
</protein>
<comment type="caution">
    <text evidence="1">The sequence shown here is derived from an EMBL/GenBank/DDBJ whole genome shotgun (WGS) entry which is preliminary data.</text>
</comment>
<sequence length="83" mass="8731">MPGHPHPATARRDIGRFAGELVIDGPGVQHRAQAAGTGNPGQNQLVVDVSACAYLGQHNCVYPCTGTYTRLGNPLGPDLARRL</sequence>